<evidence type="ECO:0000259" key="6">
    <source>
        <dbReference type="SMART" id="SM00499"/>
    </source>
</evidence>
<accession>A0AAP0D7G7</accession>
<dbReference type="Proteomes" id="UP001408789">
    <property type="component" value="Unassembled WGS sequence"/>
</dbReference>
<organism evidence="7 8">
    <name type="scientific">Deinandra increscens subsp. villosa</name>
    <dbReference type="NCBI Taxonomy" id="3103831"/>
    <lineage>
        <taxon>Eukaryota</taxon>
        <taxon>Viridiplantae</taxon>
        <taxon>Streptophyta</taxon>
        <taxon>Embryophyta</taxon>
        <taxon>Tracheophyta</taxon>
        <taxon>Spermatophyta</taxon>
        <taxon>Magnoliopsida</taxon>
        <taxon>eudicotyledons</taxon>
        <taxon>Gunneridae</taxon>
        <taxon>Pentapetalae</taxon>
        <taxon>asterids</taxon>
        <taxon>campanulids</taxon>
        <taxon>Asterales</taxon>
        <taxon>Asteraceae</taxon>
        <taxon>Asteroideae</taxon>
        <taxon>Heliantheae alliance</taxon>
        <taxon>Madieae</taxon>
        <taxon>Madiinae</taxon>
        <taxon>Deinandra</taxon>
    </lineage>
</organism>
<dbReference type="GO" id="GO:0006869">
    <property type="term" value="P:lipid transport"/>
    <property type="evidence" value="ECO:0007669"/>
    <property type="project" value="InterPro"/>
</dbReference>
<dbReference type="SMART" id="SM00499">
    <property type="entry name" value="AAI"/>
    <property type="match status" value="1"/>
</dbReference>
<name>A0AAP0D7G7_9ASTR</name>
<keyword evidence="2 4" id="KW-0813">Transport</keyword>
<evidence type="ECO:0000256" key="3">
    <source>
        <dbReference type="ARBA" id="ARBA00023121"/>
    </source>
</evidence>
<dbReference type="SUPFAM" id="SSF47699">
    <property type="entry name" value="Bifunctional inhibitor/lipid-transfer protein/seed storage 2S albumin"/>
    <property type="match status" value="1"/>
</dbReference>
<comment type="caution">
    <text evidence="7">The sequence shown here is derived from an EMBL/GenBank/DDBJ whole genome shotgun (WGS) entry which is preliminary data.</text>
</comment>
<dbReference type="Pfam" id="PF00234">
    <property type="entry name" value="Tryp_alpha_amyl"/>
    <property type="match status" value="1"/>
</dbReference>
<sequence length="113" mass="11905">MAGHTMKVLCIIVACMAVAEALTCSDVDSDLSPCLNYLENGGSVSSACCSGVKKLNKASNTTALKKTACNCMKSAYKSMSSKIKIDNASSLPKKCNVNIPYKISPDTNCNTLK</sequence>
<evidence type="ECO:0000313" key="8">
    <source>
        <dbReference type="Proteomes" id="UP001408789"/>
    </source>
</evidence>
<feature type="chain" id="PRO_5042890572" description="Non-specific lipid-transfer protein" evidence="5">
    <location>
        <begin position="22"/>
        <end position="113"/>
    </location>
</feature>
<dbReference type="PANTHER" id="PTHR33076">
    <property type="entry name" value="NON-SPECIFIC LIPID-TRANSFER PROTEIN 2-RELATED"/>
    <property type="match status" value="1"/>
</dbReference>
<feature type="domain" description="Bifunctional inhibitor/plant lipid transfer protein/seed storage helical" evidence="6">
    <location>
        <begin position="24"/>
        <end position="109"/>
    </location>
</feature>
<dbReference type="InterPro" id="IPR016140">
    <property type="entry name" value="Bifunc_inhib/LTP/seed_store"/>
</dbReference>
<dbReference type="InterPro" id="IPR000528">
    <property type="entry name" value="Plant_nsLTP"/>
</dbReference>
<dbReference type="AlphaFoldDB" id="A0AAP0D7G7"/>
<dbReference type="PRINTS" id="PR00382">
    <property type="entry name" value="LIPIDTRNSFER"/>
</dbReference>
<evidence type="ECO:0000256" key="5">
    <source>
        <dbReference type="SAM" id="SignalP"/>
    </source>
</evidence>
<reference evidence="7 8" key="1">
    <citation type="submission" date="2024-04" db="EMBL/GenBank/DDBJ databases">
        <title>The reference genome of an endangered Asteraceae, Deinandra increscens subsp. villosa, native to the Central Coast of California.</title>
        <authorList>
            <person name="Guilliams M."/>
            <person name="Hasenstab-Lehman K."/>
            <person name="Meyer R."/>
            <person name="Mcevoy S."/>
        </authorList>
    </citation>
    <scope>NUCLEOTIDE SEQUENCE [LARGE SCALE GENOMIC DNA]</scope>
    <source>
        <tissue evidence="7">Leaf</tissue>
    </source>
</reference>
<evidence type="ECO:0000313" key="7">
    <source>
        <dbReference type="EMBL" id="KAK9070000.1"/>
    </source>
</evidence>
<comment type="similarity">
    <text evidence="1 4">Belongs to the plant LTP family.</text>
</comment>
<dbReference type="EMBL" id="JBCNJP010000012">
    <property type="protein sequence ID" value="KAK9070000.1"/>
    <property type="molecule type" value="Genomic_DNA"/>
</dbReference>
<evidence type="ECO:0000256" key="2">
    <source>
        <dbReference type="ARBA" id="ARBA00022448"/>
    </source>
</evidence>
<keyword evidence="8" id="KW-1185">Reference proteome</keyword>
<dbReference type="InterPro" id="IPR036312">
    <property type="entry name" value="Bifun_inhib/LTP/seed_sf"/>
</dbReference>
<dbReference type="CDD" id="cd01960">
    <property type="entry name" value="nsLTP1"/>
    <property type="match status" value="1"/>
</dbReference>
<keyword evidence="5" id="KW-0732">Signal</keyword>
<evidence type="ECO:0000256" key="1">
    <source>
        <dbReference type="ARBA" id="ARBA00009748"/>
    </source>
</evidence>
<proteinExistence type="inferred from homology"/>
<gene>
    <name evidence="7" type="ORF">SSX86_010398</name>
</gene>
<dbReference type="PROSITE" id="PS00597">
    <property type="entry name" value="PLANT_LTP"/>
    <property type="match status" value="1"/>
</dbReference>
<keyword evidence="3 4" id="KW-0446">Lipid-binding</keyword>
<evidence type="ECO:0000256" key="4">
    <source>
        <dbReference type="RuleBase" id="RU000628"/>
    </source>
</evidence>
<protein>
    <recommendedName>
        <fullName evidence="4">Non-specific lipid-transfer protein</fullName>
    </recommendedName>
</protein>
<feature type="signal peptide" evidence="5">
    <location>
        <begin position="1"/>
        <end position="21"/>
    </location>
</feature>
<dbReference type="GO" id="GO:0008289">
    <property type="term" value="F:lipid binding"/>
    <property type="evidence" value="ECO:0007669"/>
    <property type="project" value="UniProtKB-KW"/>
</dbReference>
<dbReference type="Gene3D" id="1.10.110.10">
    <property type="entry name" value="Plant lipid-transfer and hydrophobic proteins"/>
    <property type="match status" value="1"/>
</dbReference>
<comment type="function">
    <text evidence="4">Plant non-specific lipid-transfer proteins transfer phospholipids as well as galactolipids across membranes. May play a role in wax or cutin deposition in the cell walls of expanding epidermal cells and certain secretory tissues.</text>
</comment>